<feature type="domain" description="PucR C-terminal helix-turn-helix" evidence="1">
    <location>
        <begin position="319"/>
        <end position="376"/>
    </location>
</feature>
<name>A0A6H9Y992_9ACTN</name>
<sequence length="405" mass="44655">MTMDEVAEQLRADLQACAVEIALEIQFVVPEYARPADSAFSRRLHWVVTETARSFIDSLGHAEMDWKRLSEIYVATGMYEAQQGRSIERLHTAMRVGGQVACRRFIEAAKRLGWPFWTLGQLIESLFVLLEKLAGAVSQGFADANERIATERERLRGRLCDVLVSDPPGSREAIAELAASAGWPVPPAIAVVAVRKPADREVPALPATVLAGWYGPEPFLVVPASAVEATEEVLALSSGVRAAIGPAVPPHRGAVSFRWARRTLALIDREVIAERGVARCMDHVAAHIVAQGEELLTFAVDARLGPLDELPPRQRAVFARTLLEYMKCRDNAVDTAERLTVHDQTVRYRIRRLRELMGEEIHDPEHRTELLLILHAAVEFGLMSTRPARAPSLALASHLESPATG</sequence>
<dbReference type="InterPro" id="IPR025736">
    <property type="entry name" value="PucR_C-HTH_dom"/>
</dbReference>
<dbReference type="Pfam" id="PF13556">
    <property type="entry name" value="HTH_30"/>
    <property type="match status" value="1"/>
</dbReference>
<dbReference type="OrthoDB" id="3449988at2"/>
<dbReference type="InterPro" id="IPR051448">
    <property type="entry name" value="CdaR-like_regulators"/>
</dbReference>
<keyword evidence="4" id="KW-1185">Reference proteome</keyword>
<dbReference type="Proteomes" id="UP000468735">
    <property type="component" value="Unassembled WGS sequence"/>
</dbReference>
<evidence type="ECO:0000259" key="1">
    <source>
        <dbReference type="Pfam" id="PF13556"/>
    </source>
</evidence>
<dbReference type="Pfam" id="PF25906">
    <property type="entry name" value="PucR-like_N"/>
    <property type="match status" value="1"/>
</dbReference>
<dbReference type="AlphaFoldDB" id="A0A6H9Y992"/>
<dbReference type="RefSeq" id="WP_151570233.1">
    <property type="nucleotide sequence ID" value="NZ_WBMT01000032.1"/>
</dbReference>
<dbReference type="InterPro" id="IPR042070">
    <property type="entry name" value="PucR_C-HTH_sf"/>
</dbReference>
<gene>
    <name evidence="3" type="ORF">F8566_46295</name>
</gene>
<dbReference type="Gene3D" id="1.10.10.2840">
    <property type="entry name" value="PucR C-terminal helix-turn-helix domain"/>
    <property type="match status" value="1"/>
</dbReference>
<dbReference type="PANTHER" id="PTHR33744:SF1">
    <property type="entry name" value="DNA-BINDING TRANSCRIPTIONAL ACTIVATOR ADER"/>
    <property type="match status" value="1"/>
</dbReference>
<proteinExistence type="predicted"/>
<reference evidence="3 4" key="1">
    <citation type="submission" date="2019-09" db="EMBL/GenBank/DDBJ databases">
        <title>Actinomadura physcomitrii sp. nov., a novel actinomycete isolated from moss [Physcomitrium sphaericum (Ludw) Fuernr].</title>
        <authorList>
            <person name="Zhuang X."/>
            <person name="Liu C."/>
        </authorList>
    </citation>
    <scope>NUCLEOTIDE SEQUENCE [LARGE SCALE GENOMIC DNA]</scope>
    <source>
        <strain evidence="3 4">HMC1</strain>
    </source>
</reference>
<evidence type="ECO:0000313" key="3">
    <source>
        <dbReference type="EMBL" id="KAB2339967.1"/>
    </source>
</evidence>
<dbReference type="InterPro" id="IPR058663">
    <property type="entry name" value="PucR-like_N"/>
</dbReference>
<evidence type="ECO:0000259" key="2">
    <source>
        <dbReference type="Pfam" id="PF25906"/>
    </source>
</evidence>
<accession>A0A6H9Y992</accession>
<comment type="caution">
    <text evidence="3">The sequence shown here is derived from an EMBL/GenBank/DDBJ whole genome shotgun (WGS) entry which is preliminary data.</text>
</comment>
<evidence type="ECO:0000313" key="4">
    <source>
        <dbReference type="Proteomes" id="UP000468735"/>
    </source>
</evidence>
<dbReference type="PANTHER" id="PTHR33744">
    <property type="entry name" value="CARBOHYDRATE DIACID REGULATOR"/>
    <property type="match status" value="1"/>
</dbReference>
<organism evidence="3 4">
    <name type="scientific">Actinomadura rudentiformis</name>
    <dbReference type="NCBI Taxonomy" id="359158"/>
    <lineage>
        <taxon>Bacteria</taxon>
        <taxon>Bacillati</taxon>
        <taxon>Actinomycetota</taxon>
        <taxon>Actinomycetes</taxon>
        <taxon>Streptosporangiales</taxon>
        <taxon>Thermomonosporaceae</taxon>
        <taxon>Actinomadura</taxon>
    </lineage>
</organism>
<dbReference type="EMBL" id="WBMT01000032">
    <property type="protein sequence ID" value="KAB2339967.1"/>
    <property type="molecule type" value="Genomic_DNA"/>
</dbReference>
<protein>
    <submittedName>
        <fullName evidence="3">PucR family transcriptional regulator</fullName>
    </submittedName>
</protein>
<feature type="domain" description="PucR-like N-terminal" evidence="2">
    <location>
        <begin position="4"/>
        <end position="164"/>
    </location>
</feature>